<proteinExistence type="inferred from homology"/>
<dbReference type="InterPro" id="IPR016105">
    <property type="entry name" value="Pyr-dep_his/arg-deCO2ase_sand"/>
</dbReference>
<evidence type="ECO:0000256" key="3">
    <source>
        <dbReference type="ARBA" id="ARBA00012426"/>
    </source>
</evidence>
<dbReference type="InterPro" id="IPR002724">
    <property type="entry name" value="Pyruvoyl-dep_arg_deCO2ase"/>
</dbReference>
<evidence type="ECO:0000256" key="4">
    <source>
        <dbReference type="ARBA" id="ARBA00014727"/>
    </source>
</evidence>
<dbReference type="STRING" id="1210090.GCA_001613185_06480"/>
<evidence type="ECO:0000256" key="8">
    <source>
        <dbReference type="ARBA" id="ARBA00049309"/>
    </source>
</evidence>
<keyword evidence="10" id="KW-1185">Reference proteome</keyword>
<comment type="similarity">
    <text evidence="2">Belongs to the pyruvoyl-dependent arginine decarboxylase family.</text>
</comment>
<gene>
    <name evidence="9" type="ORF">DFR74_12819</name>
</gene>
<comment type="catalytic activity">
    <reaction evidence="8">
        <text>L-arginine + H(+) = agmatine + CO2</text>
        <dbReference type="Rhea" id="RHEA:17641"/>
        <dbReference type="ChEBI" id="CHEBI:15378"/>
        <dbReference type="ChEBI" id="CHEBI:16526"/>
        <dbReference type="ChEBI" id="CHEBI:32682"/>
        <dbReference type="ChEBI" id="CHEBI:58145"/>
        <dbReference type="EC" id="4.1.1.19"/>
    </reaction>
</comment>
<evidence type="ECO:0000256" key="2">
    <source>
        <dbReference type="ARBA" id="ARBA00008611"/>
    </source>
</evidence>
<dbReference type="GO" id="GO:0008792">
    <property type="term" value="F:arginine decarboxylase activity"/>
    <property type="evidence" value="ECO:0007669"/>
    <property type="project" value="UniProtKB-EC"/>
</dbReference>
<dbReference type="SFLD" id="SFLDS00055">
    <property type="entry name" value="Pyruvoyl-Dependent_Histidine/A"/>
    <property type="match status" value="1"/>
</dbReference>
<dbReference type="SFLD" id="SFLDG01170">
    <property type="entry name" value="Pyruvoyl-dependent_arginine_de"/>
    <property type="match status" value="1"/>
</dbReference>
<comment type="cofactor">
    <cofactor evidence="1">
        <name>pyruvate</name>
        <dbReference type="ChEBI" id="CHEBI:15361"/>
    </cofactor>
</comment>
<evidence type="ECO:0000313" key="10">
    <source>
        <dbReference type="Proteomes" id="UP000252586"/>
    </source>
</evidence>
<dbReference type="EMBL" id="QNRE01000028">
    <property type="protein sequence ID" value="RBO80102.1"/>
    <property type="molecule type" value="Genomic_DNA"/>
</dbReference>
<dbReference type="OrthoDB" id="9783061at2"/>
<evidence type="ECO:0000256" key="5">
    <source>
        <dbReference type="ARBA" id="ARBA00022793"/>
    </source>
</evidence>
<dbReference type="Gene3D" id="3.50.20.10">
    <property type="entry name" value="Pyruvoyl-Dependent Histidine Decarboxylase, subunit B"/>
    <property type="match status" value="1"/>
</dbReference>
<accession>A0A366CWN6</accession>
<comment type="caution">
    <text evidence="9">The sequence shown here is derived from an EMBL/GenBank/DDBJ whole genome shotgun (WGS) entry which is preliminary data.</text>
</comment>
<keyword evidence="7" id="KW-0670">Pyruvate</keyword>
<dbReference type="PANTHER" id="PTHR40438:SF1">
    <property type="entry name" value="PYRUVOYL-DEPENDENT ARGININE DECARBOXYLASE"/>
    <property type="match status" value="1"/>
</dbReference>
<dbReference type="InterPro" id="IPR016104">
    <property type="entry name" value="Pyr-dep_his/arg-deCO2ase"/>
</dbReference>
<dbReference type="Pfam" id="PF01862">
    <property type="entry name" value="PvlArgDC"/>
    <property type="match status" value="1"/>
</dbReference>
<reference evidence="9 10" key="1">
    <citation type="submission" date="2018-06" db="EMBL/GenBank/DDBJ databases">
        <title>Genomic Encyclopedia of Type Strains, Phase IV (KMG-IV): sequencing the most valuable type-strain genomes for metagenomic binning, comparative biology and taxonomic classification.</title>
        <authorList>
            <person name="Goeker M."/>
        </authorList>
    </citation>
    <scope>NUCLEOTIDE SEQUENCE [LARGE SCALE GENOMIC DNA]</scope>
    <source>
        <strain evidence="9 10">DSM 44599</strain>
    </source>
</reference>
<dbReference type="Proteomes" id="UP000252586">
    <property type="component" value="Unassembled WGS sequence"/>
</dbReference>
<dbReference type="EC" id="4.1.1.19" evidence="3"/>
<keyword evidence="5" id="KW-0210">Decarboxylase</keyword>
<dbReference type="RefSeq" id="WP_113975404.1">
    <property type="nucleotide sequence ID" value="NZ_JADLRS010000038.1"/>
</dbReference>
<dbReference type="PANTHER" id="PTHR40438">
    <property type="entry name" value="PYRUVOYL-DEPENDENT ARGININE DECARBOXYLASE"/>
    <property type="match status" value="1"/>
</dbReference>
<dbReference type="SUPFAM" id="SSF56271">
    <property type="entry name" value="Pyruvoyl-dependent histidine and arginine decarboxylases"/>
    <property type="match status" value="1"/>
</dbReference>
<dbReference type="GO" id="GO:0006527">
    <property type="term" value="P:L-arginine catabolic process"/>
    <property type="evidence" value="ECO:0007669"/>
    <property type="project" value="InterPro"/>
</dbReference>
<evidence type="ECO:0000256" key="7">
    <source>
        <dbReference type="ARBA" id="ARBA00023317"/>
    </source>
</evidence>
<keyword evidence="6" id="KW-0456">Lyase</keyword>
<organism evidence="9 10">
    <name type="scientific">Nocardia puris</name>
    <dbReference type="NCBI Taxonomy" id="208602"/>
    <lineage>
        <taxon>Bacteria</taxon>
        <taxon>Bacillati</taxon>
        <taxon>Actinomycetota</taxon>
        <taxon>Actinomycetes</taxon>
        <taxon>Mycobacteriales</taxon>
        <taxon>Nocardiaceae</taxon>
        <taxon>Nocardia</taxon>
    </lineage>
</organism>
<evidence type="ECO:0000256" key="1">
    <source>
        <dbReference type="ARBA" id="ARBA00001928"/>
    </source>
</evidence>
<evidence type="ECO:0000256" key="6">
    <source>
        <dbReference type="ARBA" id="ARBA00023239"/>
    </source>
</evidence>
<evidence type="ECO:0000313" key="9">
    <source>
        <dbReference type="EMBL" id="RBO80102.1"/>
    </source>
</evidence>
<protein>
    <recommendedName>
        <fullName evidence="4">Pyruvoyl-dependent arginine decarboxylase AaxB</fullName>
        <ecNumber evidence="3">4.1.1.19</ecNumber>
    </recommendedName>
</protein>
<sequence length="196" mass="20728">MIHTTLRSGLLGLQWIDRLLPPLGRPERDDRRSHGAPLTIEIGAATGVGATALSAFDAALRELGVGDANLIRLSSVIPPRATLERTARIRKPIPWGDRLHCVYAAHHAEGPGRTAAAGIGWALREDGSGAGLFVEHEAATAAEVERMIRASLADMTAARPHRFGPVHLSVTQAESTGDPVCALVLAAYDTAGWGAR</sequence>
<dbReference type="AlphaFoldDB" id="A0A366CWN6"/>
<name>A0A366CWN6_9NOCA</name>